<proteinExistence type="predicted"/>
<comment type="caution">
    <text evidence="1">The sequence shown here is derived from an EMBL/GenBank/DDBJ whole genome shotgun (WGS) entry which is preliminary data.</text>
</comment>
<protein>
    <submittedName>
        <fullName evidence="1">Uncharacterized protein</fullName>
    </submittedName>
</protein>
<accession>A0A1W0CCQ2</accession>
<evidence type="ECO:0000313" key="1">
    <source>
        <dbReference type="EMBL" id="OQS32472.1"/>
    </source>
</evidence>
<reference evidence="1 2" key="1">
    <citation type="submission" date="2017-02" db="EMBL/GenBank/DDBJ databases">
        <title>Chromobacterium haemolyticum H5244.</title>
        <authorList>
            <person name="Gulvik C.A."/>
        </authorList>
    </citation>
    <scope>NUCLEOTIDE SEQUENCE [LARGE SCALE GENOMIC DNA]</scope>
    <source>
        <strain evidence="1 2">H5244</strain>
    </source>
</reference>
<gene>
    <name evidence="1" type="ORF">B0T45_21705</name>
</gene>
<sequence length="110" mass="12072">MSNLIELFTTGKQNPEGRFRVALGEASLIYGHSHIASITFRREEGVLVLYHMAIGVPQTRHVVAAHEEIHLQVDRRQLQLVVQAVTPTHVVIDAMAERGADVALVLAANA</sequence>
<dbReference type="RefSeq" id="WP_081556939.1">
    <property type="nucleotide sequence ID" value="NZ_LXRL01000046.1"/>
</dbReference>
<dbReference type="EMBL" id="MUKV01000046">
    <property type="protein sequence ID" value="OQS32472.1"/>
    <property type="molecule type" value="Genomic_DNA"/>
</dbReference>
<dbReference type="Proteomes" id="UP000192721">
    <property type="component" value="Unassembled WGS sequence"/>
</dbReference>
<name>A0A1W0CCQ2_9NEIS</name>
<dbReference type="AlphaFoldDB" id="A0A1W0CCQ2"/>
<organism evidence="1 2">
    <name type="scientific">Chromobacterium haemolyticum</name>
    <dbReference type="NCBI Taxonomy" id="394935"/>
    <lineage>
        <taxon>Bacteria</taxon>
        <taxon>Pseudomonadati</taxon>
        <taxon>Pseudomonadota</taxon>
        <taxon>Betaproteobacteria</taxon>
        <taxon>Neisseriales</taxon>
        <taxon>Chromobacteriaceae</taxon>
        <taxon>Chromobacterium</taxon>
    </lineage>
</organism>
<evidence type="ECO:0000313" key="2">
    <source>
        <dbReference type="Proteomes" id="UP000192721"/>
    </source>
</evidence>